<dbReference type="AlphaFoldDB" id="G4N610"/>
<gene>
    <name evidence="2" type="ORF">MGG_06622</name>
</gene>
<evidence type="ECO:0008006" key="4">
    <source>
        <dbReference type="Google" id="ProtNLM"/>
    </source>
</evidence>
<proteinExistence type="predicted"/>
<evidence type="ECO:0000313" key="2">
    <source>
        <dbReference type="EMBL" id="EHA50586.1"/>
    </source>
</evidence>
<dbReference type="GeneID" id="2684777"/>
<organism evidence="2 3">
    <name type="scientific">Pyricularia oryzae (strain 70-15 / ATCC MYA-4617 / FGSC 8958)</name>
    <name type="common">Rice blast fungus</name>
    <name type="synonym">Magnaporthe oryzae</name>
    <dbReference type="NCBI Taxonomy" id="242507"/>
    <lineage>
        <taxon>Eukaryota</taxon>
        <taxon>Fungi</taxon>
        <taxon>Dikarya</taxon>
        <taxon>Ascomycota</taxon>
        <taxon>Pezizomycotina</taxon>
        <taxon>Sordariomycetes</taxon>
        <taxon>Sordariomycetidae</taxon>
        <taxon>Magnaporthales</taxon>
        <taxon>Pyriculariaceae</taxon>
        <taxon>Pyricularia</taxon>
    </lineage>
</organism>
<dbReference type="OrthoDB" id="5413827at2759"/>
<accession>G4N610</accession>
<feature type="region of interest" description="Disordered" evidence="1">
    <location>
        <begin position="1"/>
        <end position="28"/>
    </location>
</feature>
<dbReference type="RefSeq" id="XP_003716905.1">
    <property type="nucleotide sequence ID" value="XM_003716857.1"/>
</dbReference>
<dbReference type="VEuPathDB" id="FungiDB:MGG_06622"/>
<name>G4N610_PYRO7</name>
<dbReference type="HOGENOM" id="CLU_748173_0_0_1"/>
<sequence>MPTEAGTAASPASACSDTCAPTPDPTFELQNTEQALPELDLPIANLKVGESPSKSQSDTKNDVHPASQEQSRLLTLPAEIRTQIYGHAGIWDFDCNSAGYLGNRRPPGILLTCRSVYQEISERFWAGRTLYINDADYWGSEPCQCCGNYMMGVHSIERALGARLNAMGCAAQHLTKVNVRAALVCFERLMRIFEVLADGCPALEDLDIFFGKKDSKIITGRQVRMGFTPPRAIVIPSVQIKVWMEKATAALRRIMERGKLKNLEFSVYLDDWNQQEDVDALWESMRAVIGKGKTLKCNKERLVYNEKRQHPSAVIPSHVVPLSEKTISPYKWYMLEFGGDFEFTPRSGFGEVKLGLMHLARRQGRTITQK</sequence>
<dbReference type="InParanoid" id="G4N610"/>
<dbReference type="OMA" id="ISERFWA"/>
<evidence type="ECO:0000313" key="3">
    <source>
        <dbReference type="Proteomes" id="UP000009058"/>
    </source>
</evidence>
<reference evidence="2 3" key="1">
    <citation type="journal article" date="2005" name="Nature">
        <title>The genome sequence of the rice blast fungus Magnaporthe grisea.</title>
        <authorList>
            <person name="Dean R.A."/>
            <person name="Talbot N.J."/>
            <person name="Ebbole D.J."/>
            <person name="Farman M.L."/>
            <person name="Mitchell T.K."/>
            <person name="Orbach M.J."/>
            <person name="Thon M."/>
            <person name="Kulkarni R."/>
            <person name="Xu J.R."/>
            <person name="Pan H."/>
            <person name="Read N.D."/>
            <person name="Lee Y.H."/>
            <person name="Carbone I."/>
            <person name="Brown D."/>
            <person name="Oh Y.Y."/>
            <person name="Donofrio N."/>
            <person name="Jeong J.S."/>
            <person name="Soanes D.M."/>
            <person name="Djonovic S."/>
            <person name="Kolomiets E."/>
            <person name="Rehmeyer C."/>
            <person name="Li W."/>
            <person name="Harding M."/>
            <person name="Kim S."/>
            <person name="Lebrun M.H."/>
            <person name="Bohnert H."/>
            <person name="Coughlan S."/>
            <person name="Butler J."/>
            <person name="Calvo S."/>
            <person name="Ma L.J."/>
            <person name="Nicol R."/>
            <person name="Purcell S."/>
            <person name="Nusbaum C."/>
            <person name="Galagan J.E."/>
            <person name="Birren B.W."/>
        </authorList>
    </citation>
    <scope>NUCLEOTIDE SEQUENCE [LARGE SCALE GENOMIC DNA]</scope>
    <source>
        <strain evidence="3">70-15 / ATCC MYA-4617 / FGSC 8958</strain>
    </source>
</reference>
<dbReference type="KEGG" id="mgr:MGG_06622"/>
<reference key="2">
    <citation type="submission" date="2011-05" db="EMBL/GenBank/DDBJ databases">
        <title>The Genome Sequence of Magnaporthe oryzae 70-15.</title>
        <authorList>
            <consortium name="The Broad Institute Genome Sequencing Platform"/>
            <person name="Ma L.-J."/>
            <person name="Dead R."/>
            <person name="Young S.K."/>
            <person name="Zeng Q."/>
            <person name="Gargeya S."/>
            <person name="Fitzgerald M."/>
            <person name="Haas B."/>
            <person name="Abouelleil A."/>
            <person name="Alvarado L."/>
            <person name="Arachchi H.M."/>
            <person name="Berlin A."/>
            <person name="Brown A."/>
            <person name="Chapman S.B."/>
            <person name="Chen Z."/>
            <person name="Dunbar C."/>
            <person name="Freedman E."/>
            <person name="Gearin G."/>
            <person name="Gellesch M."/>
            <person name="Goldberg J."/>
            <person name="Griggs A."/>
            <person name="Gujja S."/>
            <person name="Heiman D."/>
            <person name="Howarth C."/>
            <person name="Larson L."/>
            <person name="Lui A."/>
            <person name="MacDonald P.J.P."/>
            <person name="Mehta T."/>
            <person name="Montmayeur A."/>
            <person name="Murphy C."/>
            <person name="Neiman D."/>
            <person name="Pearson M."/>
            <person name="Priest M."/>
            <person name="Roberts A."/>
            <person name="Saif S."/>
            <person name="Shea T."/>
            <person name="Shenoy N."/>
            <person name="Sisk P."/>
            <person name="Stolte C."/>
            <person name="Sykes S."/>
            <person name="Yandava C."/>
            <person name="Wortman J."/>
            <person name="Nusbaum C."/>
            <person name="Birren B."/>
        </authorList>
    </citation>
    <scope>NUCLEOTIDE SEQUENCE</scope>
    <source>
        <strain>70-15</strain>
    </source>
</reference>
<protein>
    <recommendedName>
        <fullName evidence="4">F-box domain-containing protein</fullName>
    </recommendedName>
</protein>
<feature type="region of interest" description="Disordered" evidence="1">
    <location>
        <begin position="48"/>
        <end position="72"/>
    </location>
</feature>
<dbReference type="Proteomes" id="UP000009058">
    <property type="component" value="Chromosome 4"/>
</dbReference>
<keyword evidence="3" id="KW-1185">Reference proteome</keyword>
<dbReference type="EMBL" id="CM001234">
    <property type="protein sequence ID" value="EHA50586.1"/>
    <property type="molecule type" value="Genomic_DNA"/>
</dbReference>
<evidence type="ECO:0000256" key="1">
    <source>
        <dbReference type="SAM" id="MobiDB-lite"/>
    </source>
</evidence>